<name>A0A7X8SIX6_9BACT</name>
<keyword evidence="9" id="KW-1185">Reference proteome</keyword>
<reference evidence="8 9" key="1">
    <citation type="submission" date="2020-04" db="EMBL/GenBank/DDBJ databases">
        <title>Flammeovirga sp. SR4, a novel species isolated from seawater.</title>
        <authorList>
            <person name="Wang X."/>
        </authorList>
    </citation>
    <scope>NUCLEOTIDE SEQUENCE [LARGE SCALE GENOMIC DNA]</scope>
    <source>
        <strain evidence="8 9">SR4</strain>
    </source>
</reference>
<evidence type="ECO:0000256" key="1">
    <source>
        <dbReference type="ARBA" id="ARBA00001913"/>
    </source>
</evidence>
<proteinExistence type="inferred from homology"/>
<comment type="similarity">
    <text evidence="2">Belongs to the sulfatase family.</text>
</comment>
<evidence type="ECO:0000256" key="6">
    <source>
        <dbReference type="ARBA" id="ARBA00022837"/>
    </source>
</evidence>
<keyword evidence="3" id="KW-0479">Metal-binding</keyword>
<dbReference type="RefSeq" id="WP_168881804.1">
    <property type="nucleotide sequence ID" value="NZ_JABAIL010000002.1"/>
</dbReference>
<comment type="caution">
    <text evidence="8">The sequence shown here is derived from an EMBL/GenBank/DDBJ whole genome shotgun (WGS) entry which is preliminary data.</text>
</comment>
<keyword evidence="6" id="KW-0106">Calcium</keyword>
<dbReference type="InterPro" id="IPR017850">
    <property type="entry name" value="Alkaline_phosphatase_core_sf"/>
</dbReference>
<evidence type="ECO:0000256" key="3">
    <source>
        <dbReference type="ARBA" id="ARBA00022723"/>
    </source>
</evidence>
<evidence type="ECO:0000256" key="5">
    <source>
        <dbReference type="ARBA" id="ARBA00022801"/>
    </source>
</evidence>
<dbReference type="PANTHER" id="PTHR45953">
    <property type="entry name" value="IDURONATE 2-SULFATASE"/>
    <property type="match status" value="1"/>
</dbReference>
<keyword evidence="5" id="KW-0378">Hydrolase</keyword>
<feature type="domain" description="Sulfatase N-terminal" evidence="7">
    <location>
        <begin position="25"/>
        <end position="372"/>
    </location>
</feature>
<organism evidence="8 9">
    <name type="scientific">Flammeovirga agarivorans</name>
    <dbReference type="NCBI Taxonomy" id="2726742"/>
    <lineage>
        <taxon>Bacteria</taxon>
        <taxon>Pseudomonadati</taxon>
        <taxon>Bacteroidota</taxon>
        <taxon>Cytophagia</taxon>
        <taxon>Cytophagales</taxon>
        <taxon>Flammeovirgaceae</taxon>
        <taxon>Flammeovirga</taxon>
    </lineage>
</organism>
<dbReference type="EMBL" id="JABAIL010000002">
    <property type="protein sequence ID" value="NLR91104.1"/>
    <property type="molecule type" value="Genomic_DNA"/>
</dbReference>
<evidence type="ECO:0000256" key="2">
    <source>
        <dbReference type="ARBA" id="ARBA00008779"/>
    </source>
</evidence>
<dbReference type="SUPFAM" id="SSF53649">
    <property type="entry name" value="Alkaline phosphatase-like"/>
    <property type="match status" value="1"/>
</dbReference>
<dbReference type="GO" id="GO:0004423">
    <property type="term" value="F:iduronate-2-sulfatase activity"/>
    <property type="evidence" value="ECO:0007669"/>
    <property type="project" value="InterPro"/>
</dbReference>
<dbReference type="Proteomes" id="UP000585050">
    <property type="component" value="Unassembled WGS sequence"/>
</dbReference>
<keyword evidence="4" id="KW-0732">Signal</keyword>
<evidence type="ECO:0000259" key="7">
    <source>
        <dbReference type="Pfam" id="PF00884"/>
    </source>
</evidence>
<comment type="cofactor">
    <cofactor evidence="1">
        <name>Ca(2+)</name>
        <dbReference type="ChEBI" id="CHEBI:29108"/>
    </cofactor>
</comment>
<gene>
    <name evidence="8" type="ORF">HGP29_07795</name>
</gene>
<dbReference type="AlphaFoldDB" id="A0A7X8SIX6"/>
<dbReference type="Gene3D" id="3.40.720.10">
    <property type="entry name" value="Alkaline Phosphatase, subunit A"/>
    <property type="match status" value="1"/>
</dbReference>
<protein>
    <submittedName>
        <fullName evidence="8">Sulfatase</fullName>
    </submittedName>
</protein>
<dbReference type="InterPro" id="IPR035874">
    <property type="entry name" value="IDS"/>
</dbReference>
<sequence length="473" mass="53996">MYKKIKSLIVGAMLLPTITFSQEKPNVLLITVDDLRPELGCYDNKIIQTPSIDALSKHATTFYNAFCQVPVCGASRASMHTGVRPTVTRFVDAGAKIDKDYPNAVTIGQHFKENGYYTFSAGKVIHGKKDAVERSWTEFHPAEDMFEWHDPALVADKENPQKPYKKSLPYEIVENSKDTDFLDGRTVDLAKKKLKEFKKKDQPFFMAVGLARPHLPFVAPKRFWDLYNEEEIAMAENPFLPEGMPNIAKTTWGELRAYRTVPRKGNVSDEMARKLKHGYYASVSFSDYLLGELIQELKEQGLYDNTIIVLWGDHGWQLGEHTFWAKHSTFDIALNVPLIIKPQSSKKTKKAKVEGFAEIVDIFPTLCELADISQPQQLQGQSLLPILKNPKASVKDYTLSRWKQGDSIRTKGFRYTLFKNKQGEVIAEMMYDLIKDPQENKNIVKDPAYADEVNKHRDFLASALQEYKLEESR</sequence>
<dbReference type="CDD" id="cd16030">
    <property type="entry name" value="iduronate-2-sulfatase"/>
    <property type="match status" value="1"/>
</dbReference>
<dbReference type="GO" id="GO:0046872">
    <property type="term" value="F:metal ion binding"/>
    <property type="evidence" value="ECO:0007669"/>
    <property type="project" value="UniProtKB-KW"/>
</dbReference>
<evidence type="ECO:0000313" key="8">
    <source>
        <dbReference type="EMBL" id="NLR91104.1"/>
    </source>
</evidence>
<dbReference type="InterPro" id="IPR000917">
    <property type="entry name" value="Sulfatase_N"/>
</dbReference>
<evidence type="ECO:0000313" key="9">
    <source>
        <dbReference type="Proteomes" id="UP000585050"/>
    </source>
</evidence>
<accession>A0A7X8SIX6</accession>
<evidence type="ECO:0000256" key="4">
    <source>
        <dbReference type="ARBA" id="ARBA00022729"/>
    </source>
</evidence>
<dbReference type="Pfam" id="PF00884">
    <property type="entry name" value="Sulfatase"/>
    <property type="match status" value="1"/>
</dbReference>
<dbReference type="PANTHER" id="PTHR45953:SF1">
    <property type="entry name" value="IDURONATE 2-SULFATASE"/>
    <property type="match status" value="1"/>
</dbReference>
<dbReference type="GO" id="GO:0005737">
    <property type="term" value="C:cytoplasm"/>
    <property type="evidence" value="ECO:0007669"/>
    <property type="project" value="TreeGrafter"/>
</dbReference>